<dbReference type="Proteomes" id="UP000789396">
    <property type="component" value="Unassembled WGS sequence"/>
</dbReference>
<organism evidence="1 2">
    <name type="scientific">Racocetra fulgida</name>
    <dbReference type="NCBI Taxonomy" id="60492"/>
    <lineage>
        <taxon>Eukaryota</taxon>
        <taxon>Fungi</taxon>
        <taxon>Fungi incertae sedis</taxon>
        <taxon>Mucoromycota</taxon>
        <taxon>Glomeromycotina</taxon>
        <taxon>Glomeromycetes</taxon>
        <taxon>Diversisporales</taxon>
        <taxon>Gigasporaceae</taxon>
        <taxon>Racocetra</taxon>
    </lineage>
</organism>
<accession>A0A9N8ZHZ1</accession>
<evidence type="ECO:0000313" key="1">
    <source>
        <dbReference type="EMBL" id="CAG8496445.1"/>
    </source>
</evidence>
<sequence length="88" mass="10452">MQNWIKKFQQYRSDVRYEGAAKEVDNPSELEVQLCEHFTVVEKEDESSYSVSSLLYEINRFDALMFEEIEAILSYEAMFKDIPNRLLC</sequence>
<proteinExistence type="predicted"/>
<dbReference type="AlphaFoldDB" id="A0A9N8ZHZ1"/>
<protein>
    <submittedName>
        <fullName evidence="1">11914_t:CDS:1</fullName>
    </submittedName>
</protein>
<keyword evidence="2" id="KW-1185">Reference proteome</keyword>
<reference evidence="1" key="1">
    <citation type="submission" date="2021-06" db="EMBL/GenBank/DDBJ databases">
        <authorList>
            <person name="Kallberg Y."/>
            <person name="Tangrot J."/>
            <person name="Rosling A."/>
        </authorList>
    </citation>
    <scope>NUCLEOTIDE SEQUENCE</scope>
    <source>
        <strain evidence="1">IN212</strain>
    </source>
</reference>
<dbReference type="EMBL" id="CAJVPZ010001630">
    <property type="protein sequence ID" value="CAG8496445.1"/>
    <property type="molecule type" value="Genomic_DNA"/>
</dbReference>
<evidence type="ECO:0000313" key="2">
    <source>
        <dbReference type="Proteomes" id="UP000789396"/>
    </source>
</evidence>
<comment type="caution">
    <text evidence="1">The sequence shown here is derived from an EMBL/GenBank/DDBJ whole genome shotgun (WGS) entry which is preliminary data.</text>
</comment>
<gene>
    <name evidence="1" type="ORF">RFULGI_LOCUS2228</name>
</gene>
<name>A0A9N8ZHZ1_9GLOM</name>